<sequence>MVNVTYRRIEIMVQKWRLEQDVFILERK</sequence>
<protein>
    <submittedName>
        <fullName evidence="1">Uncharacterized protein</fullName>
    </submittedName>
</protein>
<organism evidence="1">
    <name type="scientific">Anguilla anguilla</name>
    <name type="common">European freshwater eel</name>
    <name type="synonym">Muraena anguilla</name>
    <dbReference type="NCBI Taxonomy" id="7936"/>
    <lineage>
        <taxon>Eukaryota</taxon>
        <taxon>Metazoa</taxon>
        <taxon>Chordata</taxon>
        <taxon>Craniata</taxon>
        <taxon>Vertebrata</taxon>
        <taxon>Euteleostomi</taxon>
        <taxon>Actinopterygii</taxon>
        <taxon>Neopterygii</taxon>
        <taxon>Teleostei</taxon>
        <taxon>Anguilliformes</taxon>
        <taxon>Anguillidae</taxon>
        <taxon>Anguilla</taxon>
    </lineage>
</organism>
<evidence type="ECO:0000313" key="1">
    <source>
        <dbReference type="EMBL" id="JAI04131.1"/>
    </source>
</evidence>
<reference evidence="1" key="2">
    <citation type="journal article" date="2015" name="Fish Shellfish Immunol.">
        <title>Early steps in the European eel (Anguilla anguilla)-Vibrio vulnificus interaction in the gills: Role of the RtxA13 toxin.</title>
        <authorList>
            <person name="Callol A."/>
            <person name="Pajuelo D."/>
            <person name="Ebbesson L."/>
            <person name="Teles M."/>
            <person name="MacKenzie S."/>
            <person name="Amaro C."/>
        </authorList>
    </citation>
    <scope>NUCLEOTIDE SEQUENCE</scope>
</reference>
<accession>A0A0E9XQJ9</accession>
<dbReference type="EMBL" id="GBXM01004447">
    <property type="protein sequence ID" value="JAI04131.1"/>
    <property type="molecule type" value="Transcribed_RNA"/>
</dbReference>
<proteinExistence type="predicted"/>
<dbReference type="AlphaFoldDB" id="A0A0E9XQJ9"/>
<name>A0A0E9XQJ9_ANGAN</name>
<reference evidence="1" key="1">
    <citation type="submission" date="2014-11" db="EMBL/GenBank/DDBJ databases">
        <authorList>
            <person name="Amaro Gonzalez C."/>
        </authorList>
    </citation>
    <scope>NUCLEOTIDE SEQUENCE</scope>
</reference>